<feature type="compositionally biased region" description="Low complexity" evidence="1">
    <location>
        <begin position="149"/>
        <end position="160"/>
    </location>
</feature>
<feature type="compositionally biased region" description="Acidic residues" evidence="1">
    <location>
        <begin position="87"/>
        <end position="96"/>
    </location>
</feature>
<name>A0A4P9X5H5_9FUNG</name>
<dbReference type="EMBL" id="ML014220">
    <property type="protein sequence ID" value="RKP00366.1"/>
    <property type="molecule type" value="Genomic_DNA"/>
</dbReference>
<organism evidence="3 4">
    <name type="scientific">Caulochytrium protostelioides</name>
    <dbReference type="NCBI Taxonomy" id="1555241"/>
    <lineage>
        <taxon>Eukaryota</taxon>
        <taxon>Fungi</taxon>
        <taxon>Fungi incertae sedis</taxon>
        <taxon>Chytridiomycota</taxon>
        <taxon>Chytridiomycota incertae sedis</taxon>
        <taxon>Chytridiomycetes</taxon>
        <taxon>Caulochytriales</taxon>
        <taxon>Caulochytriaceae</taxon>
        <taxon>Caulochytrium</taxon>
    </lineage>
</organism>
<dbReference type="Gene3D" id="3.30.1490.40">
    <property type="match status" value="1"/>
</dbReference>
<dbReference type="InterPro" id="IPR039905">
    <property type="entry name" value="CD2BP2/Lin1"/>
</dbReference>
<dbReference type="PANTHER" id="PTHR13138">
    <property type="entry name" value="PROTEIN LIN1"/>
    <property type="match status" value="1"/>
</dbReference>
<gene>
    <name evidence="3" type="ORF">CXG81DRAFT_19670</name>
</gene>
<dbReference type="PROSITE" id="PS50829">
    <property type="entry name" value="GYF"/>
    <property type="match status" value="1"/>
</dbReference>
<reference evidence="4" key="1">
    <citation type="journal article" date="2018" name="Nat. Microbiol.">
        <title>Leveraging single-cell genomics to expand the fungal tree of life.</title>
        <authorList>
            <person name="Ahrendt S.R."/>
            <person name="Quandt C.A."/>
            <person name="Ciobanu D."/>
            <person name="Clum A."/>
            <person name="Salamov A."/>
            <person name="Andreopoulos B."/>
            <person name="Cheng J.F."/>
            <person name="Woyke T."/>
            <person name="Pelin A."/>
            <person name="Henrissat B."/>
            <person name="Reynolds N.K."/>
            <person name="Benny G.L."/>
            <person name="Smith M.E."/>
            <person name="James T.Y."/>
            <person name="Grigoriev I.V."/>
        </authorList>
    </citation>
    <scope>NUCLEOTIDE SEQUENCE [LARGE SCALE GENOMIC DNA]</scope>
    <source>
        <strain evidence="4">ATCC 52028</strain>
    </source>
</reference>
<dbReference type="OrthoDB" id="331341at2759"/>
<feature type="compositionally biased region" description="Low complexity" evidence="1">
    <location>
        <begin position="97"/>
        <end position="110"/>
    </location>
</feature>
<proteinExistence type="predicted"/>
<dbReference type="SUPFAM" id="SSF55277">
    <property type="entry name" value="GYF domain"/>
    <property type="match status" value="1"/>
</dbReference>
<feature type="compositionally biased region" description="Basic residues" evidence="1">
    <location>
        <begin position="64"/>
        <end position="76"/>
    </location>
</feature>
<dbReference type="Proteomes" id="UP000274922">
    <property type="component" value="Unassembled WGS sequence"/>
</dbReference>
<dbReference type="STRING" id="1555241.A0A4P9X5H5"/>
<feature type="domain" description="GYF" evidence="2">
    <location>
        <begin position="492"/>
        <end position="559"/>
    </location>
</feature>
<evidence type="ECO:0000313" key="4">
    <source>
        <dbReference type="Proteomes" id="UP000274922"/>
    </source>
</evidence>
<dbReference type="InterPro" id="IPR003169">
    <property type="entry name" value="GYF"/>
</dbReference>
<feature type="compositionally biased region" description="Basic residues" evidence="1">
    <location>
        <begin position="1"/>
        <end position="11"/>
    </location>
</feature>
<evidence type="ECO:0000256" key="1">
    <source>
        <dbReference type="SAM" id="MobiDB-lite"/>
    </source>
</evidence>
<sequence>MAGRPTPRKRVKFDSSTAATADHDPVAAGLALSRAADAGTDNDAGASDSDNNSDLAYDDLSQPRRVHQAGRWKHRVSAGGRRHDPDLSDSDTDADADAPVGADVVADGGARASRVAFDSDAESDTTPDARQRRAKRRQDQAIDSNAFDSASEPASESASESESHRNDDRSLLDPLVDPEDRDTEAYHRRAAAAKRAAAADAAAESLMYVTEEAAAEASGITPFNLDREIADGGLEHTGPEGFAKTAVDPLARHDVWLQQVTVEGMRSAARAAAAAQAQAEARERRAQSQPALSEETLWRSIIAVLLPDESVAKALARLGKQLSGGLSAAQRRKSQSKSKSKSKFMAKANADAVPETFLSPPERERVQKQLDDLTAWAQTLLTRGHHDIYGLTADGIRALHLPLPVPDLSDDDDGDDDSVIPIPGMATTATGTMADGDADDDDMFAVCGDGPTAIVSNGPPAASHTNGASAGINGHAAASHQHADAERLDPTRLQYEYQLPASLAADAADGTPQTFGPFSYDAMHDWVEAGYFTPASGLQWRPVQADSSRSSPPPWRPLRPGDFMPTASSVV</sequence>
<dbReference type="PANTHER" id="PTHR13138:SF3">
    <property type="entry name" value="CD2 ANTIGEN CYTOPLASMIC TAIL-BINDING PROTEIN 2"/>
    <property type="match status" value="1"/>
</dbReference>
<feature type="compositionally biased region" description="Basic and acidic residues" evidence="1">
    <location>
        <begin position="161"/>
        <end position="171"/>
    </location>
</feature>
<dbReference type="GO" id="GO:0005682">
    <property type="term" value="C:U5 snRNP"/>
    <property type="evidence" value="ECO:0007669"/>
    <property type="project" value="InterPro"/>
</dbReference>
<dbReference type="AlphaFoldDB" id="A0A4P9X5H5"/>
<evidence type="ECO:0000313" key="3">
    <source>
        <dbReference type="EMBL" id="RKP00366.1"/>
    </source>
</evidence>
<accession>A0A4P9X5H5</accession>
<feature type="compositionally biased region" description="Low complexity" evidence="1">
    <location>
        <begin position="27"/>
        <end position="60"/>
    </location>
</feature>
<evidence type="ECO:0000259" key="2">
    <source>
        <dbReference type="PROSITE" id="PS50829"/>
    </source>
</evidence>
<keyword evidence="4" id="KW-1185">Reference proteome</keyword>
<feature type="region of interest" description="Disordered" evidence="1">
    <location>
        <begin position="1"/>
        <end position="188"/>
    </location>
</feature>
<dbReference type="InterPro" id="IPR035445">
    <property type="entry name" value="GYF-like_dom_sf"/>
</dbReference>
<feature type="region of interest" description="Disordered" evidence="1">
    <location>
        <begin position="458"/>
        <end position="484"/>
    </location>
</feature>
<feature type="compositionally biased region" description="Basic residues" evidence="1">
    <location>
        <begin position="330"/>
        <end position="344"/>
    </location>
</feature>
<protein>
    <recommendedName>
        <fullName evidence="2">GYF domain-containing protein</fullName>
    </recommendedName>
</protein>
<feature type="region of interest" description="Disordered" evidence="1">
    <location>
        <begin position="542"/>
        <end position="571"/>
    </location>
</feature>
<feature type="region of interest" description="Disordered" evidence="1">
    <location>
        <begin position="325"/>
        <end position="346"/>
    </location>
</feature>